<dbReference type="SUPFAM" id="SSF52087">
    <property type="entry name" value="CRAL/TRIO domain"/>
    <property type="match status" value="1"/>
</dbReference>
<feature type="region of interest" description="Disordered" evidence="1">
    <location>
        <begin position="1"/>
        <end position="47"/>
    </location>
</feature>
<comment type="caution">
    <text evidence="3">The sequence shown here is derived from an EMBL/GenBank/DDBJ whole genome shotgun (WGS) entry which is preliminary data.</text>
</comment>
<reference evidence="3" key="1">
    <citation type="submission" date="2020-04" db="EMBL/GenBank/DDBJ databases">
        <title>Analysis of mating type loci in Filobasidium floriforme.</title>
        <authorList>
            <person name="Nowrousian M."/>
        </authorList>
    </citation>
    <scope>NUCLEOTIDE SEQUENCE</scope>
    <source>
        <strain evidence="3">CBS 6242</strain>
    </source>
</reference>
<dbReference type="InterPro" id="IPR036273">
    <property type="entry name" value="CRAL/TRIO_N_dom_sf"/>
</dbReference>
<dbReference type="AlphaFoldDB" id="A0A8K0JIH2"/>
<proteinExistence type="predicted"/>
<name>A0A8K0JIH2_9TREE</name>
<evidence type="ECO:0000259" key="2">
    <source>
        <dbReference type="PROSITE" id="PS50191"/>
    </source>
</evidence>
<feature type="compositionally biased region" description="Basic and acidic residues" evidence="1">
    <location>
        <begin position="443"/>
        <end position="467"/>
    </location>
</feature>
<feature type="domain" description="CRAL-TRIO" evidence="2">
    <location>
        <begin position="123"/>
        <end position="276"/>
    </location>
</feature>
<protein>
    <recommendedName>
        <fullName evidence="2">CRAL-TRIO domain-containing protein</fullName>
    </recommendedName>
</protein>
<dbReference type="Gene3D" id="3.40.525.10">
    <property type="entry name" value="CRAL-TRIO lipid binding domain"/>
    <property type="match status" value="1"/>
</dbReference>
<evidence type="ECO:0000256" key="1">
    <source>
        <dbReference type="SAM" id="MobiDB-lite"/>
    </source>
</evidence>
<gene>
    <name evidence="3" type="ORF">FFLO_04593</name>
</gene>
<feature type="region of interest" description="Disordered" evidence="1">
    <location>
        <begin position="374"/>
        <end position="467"/>
    </location>
</feature>
<dbReference type="Proteomes" id="UP000812966">
    <property type="component" value="Unassembled WGS sequence"/>
</dbReference>
<dbReference type="EMBL" id="JABELV010000100">
    <property type="protein sequence ID" value="KAG7531038.1"/>
    <property type="molecule type" value="Genomic_DNA"/>
</dbReference>
<evidence type="ECO:0000313" key="3">
    <source>
        <dbReference type="EMBL" id="KAG7531038.1"/>
    </source>
</evidence>
<feature type="compositionally biased region" description="Polar residues" evidence="1">
    <location>
        <begin position="392"/>
        <end position="412"/>
    </location>
</feature>
<dbReference type="CDD" id="cd00170">
    <property type="entry name" value="SEC14"/>
    <property type="match status" value="1"/>
</dbReference>
<feature type="compositionally biased region" description="Low complexity" evidence="1">
    <location>
        <begin position="418"/>
        <end position="428"/>
    </location>
</feature>
<accession>A0A8K0JIH2</accession>
<dbReference type="PROSITE" id="PS50191">
    <property type="entry name" value="CRAL_TRIO"/>
    <property type="match status" value="1"/>
</dbReference>
<keyword evidence="4" id="KW-1185">Reference proteome</keyword>
<sequence length="467" mass="51191">MSSLLSRLGGSSSRRSSVSDDPNKPTTSEIKTSPAPGCGPKKKTVYSKEQEDKPILTIQYAFTLLLPESDPYHPWEKRFLSDPGCMPRYCRAAKWKMDNAKERIRGTIEWRREFKPDLIKPDHVKIEAETGKIIVNGFDFDGRPIIYMRPGRENTQKSPRQIEHLIFHLERAIDLAPPGVETVTIVVDYASATSQSNPSIGTARQALNILQNHYVERMGKAIVVNMPWWVNAFFQGIQPFMDPVTKEKIRFNPNMTEIVPKEQLDTEFGGDNNYKFDHDIYWRTLVQDCYLAPDGGRLDKDGRPTVAPLGNGAKAAALGLEAAGGMPEMQHEQAETRPGMSPAMVDENQRSSYMTGAGAGAGVAAGAAGAAAVGSSADSEKPPSAGPDGDAQLNTKMENLRTSSIKQESQTPRRSVDSVRSAASVEVETAPGPPAGPVVFDHPPTEEEKMEARRLMEKEEAAASRAP</sequence>
<dbReference type="InterPro" id="IPR052578">
    <property type="entry name" value="PI_Transfer_CRAL-TRIO"/>
</dbReference>
<dbReference type="GO" id="GO:0008526">
    <property type="term" value="F:phosphatidylinositol transfer activity"/>
    <property type="evidence" value="ECO:0007669"/>
    <property type="project" value="TreeGrafter"/>
</dbReference>
<dbReference type="PANTHER" id="PTHR45824">
    <property type="entry name" value="GH16843P"/>
    <property type="match status" value="1"/>
</dbReference>
<dbReference type="InterPro" id="IPR001251">
    <property type="entry name" value="CRAL-TRIO_dom"/>
</dbReference>
<feature type="compositionally biased region" description="Low complexity" evidence="1">
    <location>
        <begin position="1"/>
        <end position="16"/>
    </location>
</feature>
<evidence type="ECO:0000313" key="4">
    <source>
        <dbReference type="Proteomes" id="UP000812966"/>
    </source>
</evidence>
<dbReference type="Pfam" id="PF00650">
    <property type="entry name" value="CRAL_TRIO"/>
    <property type="match status" value="1"/>
</dbReference>
<dbReference type="SMART" id="SM00516">
    <property type="entry name" value="SEC14"/>
    <property type="match status" value="1"/>
</dbReference>
<dbReference type="SUPFAM" id="SSF46938">
    <property type="entry name" value="CRAL/TRIO N-terminal domain"/>
    <property type="match status" value="1"/>
</dbReference>
<dbReference type="InterPro" id="IPR011074">
    <property type="entry name" value="CRAL/TRIO_N_dom"/>
</dbReference>
<dbReference type="InterPro" id="IPR036865">
    <property type="entry name" value="CRAL-TRIO_dom_sf"/>
</dbReference>
<organism evidence="3 4">
    <name type="scientific">Filobasidium floriforme</name>
    <dbReference type="NCBI Taxonomy" id="5210"/>
    <lineage>
        <taxon>Eukaryota</taxon>
        <taxon>Fungi</taxon>
        <taxon>Dikarya</taxon>
        <taxon>Basidiomycota</taxon>
        <taxon>Agaricomycotina</taxon>
        <taxon>Tremellomycetes</taxon>
        <taxon>Filobasidiales</taxon>
        <taxon>Filobasidiaceae</taxon>
        <taxon>Filobasidium</taxon>
    </lineage>
</organism>
<dbReference type="Pfam" id="PF03765">
    <property type="entry name" value="CRAL_TRIO_N"/>
    <property type="match status" value="1"/>
</dbReference>
<feature type="region of interest" description="Disordered" evidence="1">
    <location>
        <begin position="326"/>
        <end position="345"/>
    </location>
</feature>
<dbReference type="PANTHER" id="PTHR45824:SF29">
    <property type="entry name" value="GH16843P"/>
    <property type="match status" value="1"/>
</dbReference>